<name>A0A1T4QC63_9FIRM</name>
<keyword evidence="4" id="KW-1185">Reference proteome</keyword>
<dbReference type="CDD" id="cd07341">
    <property type="entry name" value="M56_BlaR1_MecR1_like"/>
    <property type="match status" value="1"/>
</dbReference>
<dbReference type="PANTHER" id="PTHR34978">
    <property type="entry name" value="POSSIBLE SENSOR-TRANSDUCER PROTEIN BLAR"/>
    <property type="match status" value="1"/>
</dbReference>
<proteinExistence type="predicted"/>
<feature type="domain" description="Peptidase M56" evidence="2">
    <location>
        <begin position="7"/>
        <end position="281"/>
    </location>
</feature>
<dbReference type="InterPro" id="IPR052173">
    <property type="entry name" value="Beta-lactam_resp_regulator"/>
</dbReference>
<dbReference type="RefSeq" id="WP_078712784.1">
    <property type="nucleotide sequence ID" value="NZ_FUWY01000009.1"/>
</dbReference>
<feature type="transmembrane region" description="Helical" evidence="1">
    <location>
        <begin position="200"/>
        <end position="222"/>
    </location>
</feature>
<reference evidence="4" key="1">
    <citation type="submission" date="2017-02" db="EMBL/GenBank/DDBJ databases">
        <authorList>
            <person name="Varghese N."/>
            <person name="Submissions S."/>
        </authorList>
    </citation>
    <scope>NUCLEOTIDE SEQUENCE [LARGE SCALE GENOMIC DNA]</scope>
    <source>
        <strain evidence="4">ATCC 25662</strain>
    </source>
</reference>
<dbReference type="PANTHER" id="PTHR34978:SF3">
    <property type="entry name" value="SLR0241 PROTEIN"/>
    <property type="match status" value="1"/>
</dbReference>
<dbReference type="EMBL" id="FUWY01000009">
    <property type="protein sequence ID" value="SKA01264.1"/>
    <property type="molecule type" value="Genomic_DNA"/>
</dbReference>
<keyword evidence="1" id="KW-0812">Transmembrane</keyword>
<dbReference type="OrthoDB" id="9814002at2"/>
<dbReference type="STRING" id="118967.SAMN02745191_2400"/>
<gene>
    <name evidence="3" type="ORF">SAMN02745191_2400</name>
</gene>
<protein>
    <submittedName>
        <fullName evidence="3">Signal transducer regulating beta-lactamase production, contains metallopeptidase domain</fullName>
    </submittedName>
</protein>
<keyword evidence="1" id="KW-1133">Transmembrane helix</keyword>
<evidence type="ECO:0000313" key="3">
    <source>
        <dbReference type="EMBL" id="SKA01264.1"/>
    </source>
</evidence>
<evidence type="ECO:0000259" key="2">
    <source>
        <dbReference type="Pfam" id="PF05569"/>
    </source>
</evidence>
<evidence type="ECO:0000256" key="1">
    <source>
        <dbReference type="SAM" id="Phobius"/>
    </source>
</evidence>
<organism evidence="3 4">
    <name type="scientific">Anaerorhabdus furcosa</name>
    <dbReference type="NCBI Taxonomy" id="118967"/>
    <lineage>
        <taxon>Bacteria</taxon>
        <taxon>Bacillati</taxon>
        <taxon>Bacillota</taxon>
        <taxon>Erysipelotrichia</taxon>
        <taxon>Erysipelotrichales</taxon>
        <taxon>Erysipelotrichaceae</taxon>
        <taxon>Anaerorhabdus</taxon>
    </lineage>
</organism>
<feature type="transmembrane region" description="Helical" evidence="1">
    <location>
        <begin position="96"/>
        <end position="118"/>
    </location>
</feature>
<keyword evidence="1" id="KW-0472">Membrane</keyword>
<sequence length="527" mass="61634">MNNLLSFVEINIFGSILILVVLFIRLLFTNQLPKKLLMGLWGLVGLRFLFPFRIEFNFSFYQVADPILNPITKQVLPGILNQNTIVSSSFEDNLSLVLLIVWAIGCLFVASSLIYFHLKTRFTYKVSLPVKNHFVQEWLENNRLRRPIQVRYSDRIGSPFTTGILWPIILLPKSIDWEDTQCLTYVLSHERAHIRRFDVLIKWLLALIVCLYWYNPLVWLFYRLANQDLEFSCDEEVVLKNGLSSRSTYAEALVKMEERRVILAPLTSNFSKSGLKNRIVSILQTKNITLTKVMISLVILFGVGLLFFTNSPLHQNEIIGETKHFGEEDPTIYDYGYTKEELEKFLELTHYRDYETMSISKFNSLIHNLFQNDISDEGMILFEKVMWNTSETSEYYSFLVNTIQCSMNEYNARLEEVYSNEVNNPTYWINLESTQNTEVLGVKGKMDIQMSLVFSYRILDEVNLTVKQRDEFIQRINQVAQDTFEHQIQMNGAKEDFIVEFEENAARLSTEKIEFVECIESETEIYN</sequence>
<dbReference type="Proteomes" id="UP000243297">
    <property type="component" value="Unassembled WGS sequence"/>
</dbReference>
<dbReference type="InterPro" id="IPR008756">
    <property type="entry name" value="Peptidase_M56"/>
</dbReference>
<dbReference type="Pfam" id="PF05569">
    <property type="entry name" value="Peptidase_M56"/>
    <property type="match status" value="1"/>
</dbReference>
<accession>A0A1T4QC63</accession>
<dbReference type="AlphaFoldDB" id="A0A1T4QC63"/>
<feature type="transmembrane region" description="Helical" evidence="1">
    <location>
        <begin position="6"/>
        <end position="24"/>
    </location>
</feature>
<evidence type="ECO:0000313" key="4">
    <source>
        <dbReference type="Proteomes" id="UP000243297"/>
    </source>
</evidence>